<dbReference type="InterPro" id="IPR019145">
    <property type="entry name" value="Mediator_Med10"/>
</dbReference>
<reference evidence="8 9" key="1">
    <citation type="submission" date="2023-10" db="EMBL/GenBank/DDBJ databases">
        <authorList>
            <person name="Maclean D."/>
            <person name="Macfadyen A."/>
        </authorList>
    </citation>
    <scope>NUCLEOTIDE SEQUENCE [LARGE SCALE GENOMIC DNA]</scope>
</reference>
<evidence type="ECO:0000256" key="6">
    <source>
        <dbReference type="RuleBase" id="RU364146"/>
    </source>
</evidence>
<evidence type="ECO:0000256" key="5">
    <source>
        <dbReference type="ARBA" id="ARBA00023242"/>
    </source>
</evidence>
<evidence type="ECO:0000256" key="3">
    <source>
        <dbReference type="ARBA" id="ARBA00023015"/>
    </source>
</evidence>
<comment type="function">
    <text evidence="6">Component of the Mediator complex, a coactivator involved in the regulated transcription of nearly all RNA polymerase II-dependent genes. Mediator functions as a bridge to convey information from gene-specific regulatory proteins to the basal RNA polymerase II transcription machinery. Mediator is recruited to promoters by direct interactions with regulatory proteins and serves as a scaffold for the assembly of a functional preinitiation complex with RNA polymerase II and the general transcription factors.</text>
</comment>
<accession>A0AAV1IAF6</accession>
<dbReference type="GO" id="GO:0003712">
    <property type="term" value="F:transcription coregulator activity"/>
    <property type="evidence" value="ECO:0007669"/>
    <property type="project" value="InterPro"/>
</dbReference>
<dbReference type="Proteomes" id="UP001314263">
    <property type="component" value="Unassembled WGS sequence"/>
</dbReference>
<sequence>MADVRKPFAQAAGVVLKQIQKLESTISGHSGDQDTLINQLEALHKDLQGLEEKRELLAVDIPVDLLRTIDEGGNPDVFTAGIFERANRSNQLSKGKAQAFAGFRDGLLRAAEASYPAEAEAYKALQPAQRKEP</sequence>
<keyword evidence="5 6" id="KW-0539">Nucleus</keyword>
<organism evidence="8 9">
    <name type="scientific">Coccomyxa viridis</name>
    <dbReference type="NCBI Taxonomy" id="1274662"/>
    <lineage>
        <taxon>Eukaryota</taxon>
        <taxon>Viridiplantae</taxon>
        <taxon>Chlorophyta</taxon>
        <taxon>core chlorophytes</taxon>
        <taxon>Trebouxiophyceae</taxon>
        <taxon>Trebouxiophyceae incertae sedis</taxon>
        <taxon>Coccomyxaceae</taxon>
        <taxon>Coccomyxa</taxon>
    </lineage>
</organism>
<comment type="similarity">
    <text evidence="2 6">Belongs to the Mediator complex subunit 10 family.</text>
</comment>
<protein>
    <recommendedName>
        <fullName evidence="6">Mediator of RNA polymerase II transcription subunit 10</fullName>
    </recommendedName>
    <alternativeName>
        <fullName evidence="6">Mediator complex subunit 10</fullName>
    </alternativeName>
</protein>
<keyword evidence="3 6" id="KW-0805">Transcription regulation</keyword>
<keyword evidence="9" id="KW-1185">Reference proteome</keyword>
<evidence type="ECO:0000256" key="4">
    <source>
        <dbReference type="ARBA" id="ARBA00023163"/>
    </source>
</evidence>
<comment type="subunit">
    <text evidence="6">Component of the Mediator complex.</text>
</comment>
<dbReference type="GO" id="GO:0006357">
    <property type="term" value="P:regulation of transcription by RNA polymerase II"/>
    <property type="evidence" value="ECO:0007669"/>
    <property type="project" value="InterPro"/>
</dbReference>
<keyword evidence="4 6" id="KW-0804">Transcription</keyword>
<keyword evidence="6" id="KW-0010">Activator</keyword>
<comment type="caution">
    <text evidence="8">The sequence shown here is derived from an EMBL/GenBank/DDBJ whole genome shotgun (WGS) entry which is preliminary data.</text>
</comment>
<evidence type="ECO:0000256" key="1">
    <source>
        <dbReference type="ARBA" id="ARBA00004123"/>
    </source>
</evidence>
<dbReference type="EMBL" id="CAUYUE010000010">
    <property type="protein sequence ID" value="CAK0784353.1"/>
    <property type="molecule type" value="Genomic_DNA"/>
</dbReference>
<evidence type="ECO:0000313" key="8">
    <source>
        <dbReference type="EMBL" id="CAK0784353.1"/>
    </source>
</evidence>
<gene>
    <name evidence="6" type="primary">MED10</name>
    <name evidence="8" type="ORF">CVIRNUC_007557</name>
</gene>
<evidence type="ECO:0000256" key="7">
    <source>
        <dbReference type="SAM" id="Coils"/>
    </source>
</evidence>
<dbReference type="Pfam" id="PF09748">
    <property type="entry name" value="Med10"/>
    <property type="match status" value="1"/>
</dbReference>
<feature type="coiled-coil region" evidence="7">
    <location>
        <begin position="33"/>
        <end position="60"/>
    </location>
</feature>
<keyword evidence="7" id="KW-0175">Coiled coil</keyword>
<dbReference type="GO" id="GO:0016592">
    <property type="term" value="C:mediator complex"/>
    <property type="evidence" value="ECO:0007669"/>
    <property type="project" value="InterPro"/>
</dbReference>
<proteinExistence type="inferred from homology"/>
<comment type="subcellular location">
    <subcellularLocation>
        <location evidence="1 6">Nucleus</location>
    </subcellularLocation>
</comment>
<evidence type="ECO:0000256" key="2">
    <source>
        <dbReference type="ARBA" id="ARBA00005389"/>
    </source>
</evidence>
<evidence type="ECO:0000313" key="9">
    <source>
        <dbReference type="Proteomes" id="UP001314263"/>
    </source>
</evidence>
<dbReference type="AlphaFoldDB" id="A0AAV1IAF6"/>
<name>A0AAV1IAF6_9CHLO</name>